<dbReference type="InterPro" id="IPR026444">
    <property type="entry name" value="Secre_tail"/>
</dbReference>
<feature type="domain" description="Secretion system C-terminal sorting" evidence="1">
    <location>
        <begin position="404"/>
        <end position="469"/>
    </location>
</feature>
<evidence type="ECO:0000259" key="1">
    <source>
        <dbReference type="Pfam" id="PF18962"/>
    </source>
</evidence>
<protein>
    <recommendedName>
        <fullName evidence="1">Secretion system C-terminal sorting domain-containing protein</fullName>
    </recommendedName>
</protein>
<dbReference type="PANTHER" id="PTHR42754">
    <property type="entry name" value="ENDOGLUCANASE"/>
    <property type="match status" value="1"/>
</dbReference>
<name>A0A644WC02_9ZZZZ</name>
<proteinExistence type="predicted"/>
<dbReference type="PANTHER" id="PTHR42754:SF1">
    <property type="entry name" value="LIPOPROTEIN"/>
    <property type="match status" value="1"/>
</dbReference>
<sequence length="476" mass="51241">MKNLVLSLVLFLCEFFLIAQQTTFIRTYGDVCPDFGMSVCNNNSGGYILCGQSENYTSGAISMVAISIDSAGNQEWLQAYGGSSYDFGQSIDKTDDGGYILCGFTSSYGAGDKDIYLVRTDSAGNQLWQKTFGGSGTEYGYCVKKTADKGFIICGSTTSFGSGGTDAMLIKTDSAGNSEWTKYFGGTANDGVYSLAITTDGGYVLAGYTYNFGAVSGDAWVFKTDSAGNHIWDNTFGSTGSERAMSIIQTADENFIFCGYSDSYGSGSMDYYLVRLNSSGMLLQDTVFGGLSDDKAFGIAACSDHGFILTGQTESIGNGGTDLYVIKTDSAFNIEWDNNYGGYDDDQGFYIMPTADGGYITIGNTWSYCTFGFFYSDIFVVKLDSTGFADGISDFSRQNSEVKIFPNPATDYISVETGVTNENVFITISDATGRIVLEHEFTDKTPVIKVSQLSGGLYTLNIITKKANSSAMFVKQ</sequence>
<comment type="caution">
    <text evidence="2">The sequence shown here is derived from an EMBL/GenBank/DDBJ whole genome shotgun (WGS) entry which is preliminary data.</text>
</comment>
<dbReference type="NCBIfam" id="TIGR04183">
    <property type="entry name" value="Por_Secre_tail"/>
    <property type="match status" value="1"/>
</dbReference>
<dbReference type="Pfam" id="PF18962">
    <property type="entry name" value="Por_Secre_tail"/>
    <property type="match status" value="1"/>
</dbReference>
<reference evidence="2" key="1">
    <citation type="submission" date="2019-08" db="EMBL/GenBank/DDBJ databases">
        <authorList>
            <person name="Kucharzyk K."/>
            <person name="Murdoch R.W."/>
            <person name="Higgins S."/>
            <person name="Loffler F."/>
        </authorList>
    </citation>
    <scope>NUCLEOTIDE SEQUENCE</scope>
</reference>
<dbReference type="Gene3D" id="2.60.40.3080">
    <property type="match status" value="1"/>
</dbReference>
<dbReference type="AlphaFoldDB" id="A0A644WC02"/>
<accession>A0A644WC02</accession>
<dbReference type="EMBL" id="VSSQ01000785">
    <property type="protein sequence ID" value="MPM01272.1"/>
    <property type="molecule type" value="Genomic_DNA"/>
</dbReference>
<gene>
    <name evidence="2" type="ORF">SDC9_47511</name>
</gene>
<organism evidence="2">
    <name type="scientific">bioreactor metagenome</name>
    <dbReference type="NCBI Taxonomy" id="1076179"/>
    <lineage>
        <taxon>unclassified sequences</taxon>
        <taxon>metagenomes</taxon>
        <taxon>ecological metagenomes</taxon>
    </lineage>
</organism>
<evidence type="ECO:0000313" key="2">
    <source>
        <dbReference type="EMBL" id="MPM01272.1"/>
    </source>
</evidence>